<keyword evidence="1" id="KW-0812">Transmembrane</keyword>
<dbReference type="Proteomes" id="UP000196342">
    <property type="component" value="Unassembled WGS sequence"/>
</dbReference>
<feature type="transmembrane region" description="Helical" evidence="1">
    <location>
        <begin position="110"/>
        <end position="136"/>
    </location>
</feature>
<evidence type="ECO:0000313" key="3">
    <source>
        <dbReference type="Proteomes" id="UP000196342"/>
    </source>
</evidence>
<feature type="transmembrane region" description="Helical" evidence="1">
    <location>
        <begin position="356"/>
        <end position="374"/>
    </location>
</feature>
<gene>
    <name evidence="2" type="ORF">CBW21_16705</name>
</gene>
<dbReference type="EMBL" id="NHOO01000015">
    <property type="protein sequence ID" value="OVE46790.1"/>
    <property type="molecule type" value="Genomic_DNA"/>
</dbReference>
<sequence length="418" mass="45140">MIQIILVSASEPDTAGTPTRRSFAMARAHPFFSAPHRAAFLPGMLLAILLLAAWSAELAARLFGLGLPLALPAMLAHGFLMLFGFFPLFMAGFLFTAGPRWLNVPPPGRGAYLLVPALLVAGLLSWLIGAAAGGAWLLAGHLVYSLGFLGLAGGFARLLLASPAPDRRHAWAVLSAFGIGVLALAAAGYWLLSGDVRGWLWMRDLALWGFLLPVFLTVCHRMLPFFSANALAPYQPWRPWWLLAAMLGGSLGHGLLSIAGWASWGLDLCLAALFGYTSWRWRLLASLRVRLLAMLHLSFAWLAAGFALYAWQGAFGGLAWAPLHAISVGFFLTMLIAFVSRVSLGHSGQALEAGRMLWGLYLAAQWLALARVAADWLPIAWRGGMYGLAALGWLLTLSLWGGRFLPVYLRPRADGKDG</sequence>
<feature type="transmembrane region" description="Helical" evidence="1">
    <location>
        <begin position="323"/>
        <end position="344"/>
    </location>
</feature>
<feature type="transmembrane region" description="Helical" evidence="1">
    <location>
        <begin position="38"/>
        <end position="56"/>
    </location>
</feature>
<feature type="transmembrane region" description="Helical" evidence="1">
    <location>
        <begin position="291"/>
        <end position="311"/>
    </location>
</feature>
<evidence type="ECO:0000256" key="1">
    <source>
        <dbReference type="SAM" id="Phobius"/>
    </source>
</evidence>
<feature type="transmembrane region" description="Helical" evidence="1">
    <location>
        <begin position="198"/>
        <end position="219"/>
    </location>
</feature>
<accession>A0A202B626</accession>
<dbReference type="Pfam" id="PF05940">
    <property type="entry name" value="NnrS"/>
    <property type="match status" value="1"/>
</dbReference>
<organism evidence="2 3">
    <name type="scientific">Chromobacterium violaceum</name>
    <dbReference type="NCBI Taxonomy" id="536"/>
    <lineage>
        <taxon>Bacteria</taxon>
        <taxon>Pseudomonadati</taxon>
        <taxon>Pseudomonadota</taxon>
        <taxon>Betaproteobacteria</taxon>
        <taxon>Neisseriales</taxon>
        <taxon>Chromobacteriaceae</taxon>
        <taxon>Chromobacterium</taxon>
    </lineage>
</organism>
<reference evidence="2 3" key="1">
    <citation type="submission" date="2017-05" db="EMBL/GenBank/DDBJ databases">
        <title>Chromobacterium violaceum GHPS1 isolated from Hydrocarbon polluted soil in French Guiana display an awesome secondary metabolite arsenal and a battery of drug and heavy-metal-resistance and detoxification of xenobiotics proteins.</title>
        <authorList>
            <person name="Belbahri L."/>
        </authorList>
    </citation>
    <scope>NUCLEOTIDE SEQUENCE [LARGE SCALE GENOMIC DNA]</scope>
    <source>
        <strain evidence="2 3">GHPS1</strain>
    </source>
</reference>
<keyword evidence="3" id="KW-1185">Reference proteome</keyword>
<dbReference type="InterPro" id="IPR010266">
    <property type="entry name" value="NnrS"/>
</dbReference>
<feature type="transmembrane region" description="Helical" evidence="1">
    <location>
        <begin position="76"/>
        <end position="98"/>
    </location>
</feature>
<feature type="transmembrane region" description="Helical" evidence="1">
    <location>
        <begin position="386"/>
        <end position="409"/>
    </location>
</feature>
<evidence type="ECO:0000313" key="2">
    <source>
        <dbReference type="EMBL" id="OVE46790.1"/>
    </source>
</evidence>
<dbReference type="AlphaFoldDB" id="A0A202B626"/>
<keyword evidence="1" id="KW-1133">Transmembrane helix</keyword>
<name>A0A202B626_CHRVL</name>
<feature type="transmembrane region" description="Helical" evidence="1">
    <location>
        <begin position="142"/>
        <end position="160"/>
    </location>
</feature>
<keyword evidence="1" id="KW-0472">Membrane</keyword>
<protein>
    <submittedName>
        <fullName evidence="2">NnrS family protein</fullName>
    </submittedName>
</protein>
<proteinExistence type="predicted"/>
<comment type="caution">
    <text evidence="2">The sequence shown here is derived from an EMBL/GenBank/DDBJ whole genome shotgun (WGS) entry which is preliminary data.</text>
</comment>
<feature type="transmembrane region" description="Helical" evidence="1">
    <location>
        <begin position="262"/>
        <end position="279"/>
    </location>
</feature>
<feature type="transmembrane region" description="Helical" evidence="1">
    <location>
        <begin position="172"/>
        <end position="192"/>
    </location>
</feature>